<dbReference type="CDD" id="cd16267">
    <property type="entry name" value="HBS1-like_II"/>
    <property type="match status" value="1"/>
</dbReference>
<evidence type="ECO:0000256" key="3">
    <source>
        <dbReference type="ARBA" id="ARBA00022490"/>
    </source>
</evidence>
<evidence type="ECO:0000256" key="8">
    <source>
        <dbReference type="ARBA" id="ARBA00023134"/>
    </source>
</evidence>
<dbReference type="Proteomes" id="UP000326759">
    <property type="component" value="Unassembled WGS sequence"/>
</dbReference>
<dbReference type="PANTHER" id="PTHR23115">
    <property type="entry name" value="TRANSLATION FACTOR"/>
    <property type="match status" value="1"/>
</dbReference>
<evidence type="ECO:0000256" key="5">
    <source>
        <dbReference type="ARBA" id="ARBA00022741"/>
    </source>
</evidence>
<dbReference type="Pfam" id="PF00009">
    <property type="entry name" value="GTP_EFTU"/>
    <property type="match status" value="1"/>
</dbReference>
<comment type="catalytic activity">
    <reaction evidence="9">
        <text>GTP + H2O = GDP + phosphate + H(+)</text>
        <dbReference type="Rhea" id="RHEA:19669"/>
        <dbReference type="ChEBI" id="CHEBI:15377"/>
        <dbReference type="ChEBI" id="CHEBI:15378"/>
        <dbReference type="ChEBI" id="CHEBI:37565"/>
        <dbReference type="ChEBI" id="CHEBI:43474"/>
        <dbReference type="ChEBI" id="CHEBI:58189"/>
    </reaction>
    <physiologicalReaction direction="left-to-right" evidence="9">
        <dbReference type="Rhea" id="RHEA:19670"/>
    </physiologicalReaction>
</comment>
<protein>
    <submittedName>
        <fullName evidence="11">HBS1-like protein</fullName>
    </submittedName>
</protein>
<dbReference type="FunFam" id="3.40.50.300:FF:000204">
    <property type="entry name" value="Translation elongation factor Tu"/>
    <property type="match status" value="1"/>
</dbReference>
<dbReference type="InterPro" id="IPR000795">
    <property type="entry name" value="T_Tr_GTP-bd_dom"/>
</dbReference>
<organism evidence="11 12">
    <name type="scientific">Armadillidium nasatum</name>
    <dbReference type="NCBI Taxonomy" id="96803"/>
    <lineage>
        <taxon>Eukaryota</taxon>
        <taxon>Metazoa</taxon>
        <taxon>Ecdysozoa</taxon>
        <taxon>Arthropoda</taxon>
        <taxon>Crustacea</taxon>
        <taxon>Multicrustacea</taxon>
        <taxon>Malacostraca</taxon>
        <taxon>Eumalacostraca</taxon>
        <taxon>Peracarida</taxon>
        <taxon>Isopoda</taxon>
        <taxon>Oniscidea</taxon>
        <taxon>Crinocheta</taxon>
        <taxon>Armadillidiidae</taxon>
        <taxon>Armadillidium</taxon>
    </lineage>
</organism>
<dbReference type="SUPFAM" id="SSF50447">
    <property type="entry name" value="Translation proteins"/>
    <property type="match status" value="1"/>
</dbReference>
<evidence type="ECO:0000256" key="7">
    <source>
        <dbReference type="ARBA" id="ARBA00022917"/>
    </source>
</evidence>
<keyword evidence="8" id="KW-0342">GTP-binding</keyword>
<dbReference type="GO" id="GO:0006412">
    <property type="term" value="P:translation"/>
    <property type="evidence" value="ECO:0007669"/>
    <property type="project" value="UniProtKB-KW"/>
</dbReference>
<dbReference type="InterPro" id="IPR050100">
    <property type="entry name" value="TRAFAC_GTPase_members"/>
</dbReference>
<dbReference type="Pfam" id="PF22594">
    <property type="entry name" value="GTP-eEF1A_C"/>
    <property type="match status" value="1"/>
</dbReference>
<dbReference type="EMBL" id="SEYY01018344">
    <property type="protein sequence ID" value="KAB7499441.1"/>
    <property type="molecule type" value="Genomic_DNA"/>
</dbReference>
<proteinExistence type="inferred from homology"/>
<keyword evidence="3" id="KW-0963">Cytoplasm</keyword>
<evidence type="ECO:0000256" key="9">
    <source>
        <dbReference type="ARBA" id="ARBA00049117"/>
    </source>
</evidence>
<dbReference type="CDD" id="cd04093">
    <property type="entry name" value="HBS1_C_III"/>
    <property type="match status" value="1"/>
</dbReference>
<evidence type="ECO:0000256" key="1">
    <source>
        <dbReference type="ARBA" id="ARBA00004496"/>
    </source>
</evidence>
<keyword evidence="12" id="KW-1185">Reference proteome</keyword>
<evidence type="ECO:0000313" key="11">
    <source>
        <dbReference type="EMBL" id="KAB7499441.1"/>
    </source>
</evidence>
<keyword evidence="7" id="KW-0648">Protein biosynthesis</keyword>
<dbReference type="AlphaFoldDB" id="A0A5N5SZ00"/>
<feature type="domain" description="Tr-type G" evidence="10">
    <location>
        <begin position="52"/>
        <end position="263"/>
    </location>
</feature>
<reference evidence="11 12" key="1">
    <citation type="journal article" date="2019" name="PLoS Biol.">
        <title>Sex chromosomes control vertical transmission of feminizing Wolbachia symbionts in an isopod.</title>
        <authorList>
            <person name="Becking T."/>
            <person name="Chebbi M.A."/>
            <person name="Giraud I."/>
            <person name="Moumen B."/>
            <person name="Laverre T."/>
            <person name="Caubet Y."/>
            <person name="Peccoud J."/>
            <person name="Gilbert C."/>
            <person name="Cordaux R."/>
        </authorList>
    </citation>
    <scope>NUCLEOTIDE SEQUENCE [LARGE SCALE GENOMIC DNA]</scope>
    <source>
        <strain evidence="11">ANa2</strain>
        <tissue evidence="11">Whole body excluding digestive tract and cuticle</tissue>
    </source>
</reference>
<gene>
    <name evidence="11" type="primary">HBS1L</name>
    <name evidence="11" type="ORF">Anas_01190</name>
</gene>
<dbReference type="CDD" id="cd01883">
    <property type="entry name" value="EF1_alpha"/>
    <property type="match status" value="1"/>
</dbReference>
<name>A0A5N5SZ00_9CRUS</name>
<comment type="similarity">
    <text evidence="2">Belongs to the TRAFAC class translation factor GTPase superfamily. Classic translation factor GTPase family. EF-Tu/EF-1A subfamily.</text>
</comment>
<evidence type="ECO:0000313" key="12">
    <source>
        <dbReference type="Proteomes" id="UP000326759"/>
    </source>
</evidence>
<dbReference type="GO" id="GO:0005737">
    <property type="term" value="C:cytoplasm"/>
    <property type="evidence" value="ECO:0007669"/>
    <property type="project" value="UniProtKB-SubCell"/>
</dbReference>
<sequence length="465" mass="51750">MFVIRILFAGYAREWRCSHIVFKIQDHYLPLRLRDKEIDINKKYEELRGSVKSILNLVVVGHVDAGKSTLMGHLLYLKGIVAQRTMHKYEQESKKLGKQSFMSRGVTVDVAHRTFETSSKTISLLDAPGHRDFIPSMITGAARADVAILVVDASTGGFEAGFETGGQTREHAILTRSLGLSELAVAVNKLDSVDWSQERFKEIVTSLKHFLKTVGYRDSDVTYIPCSGLTGENLVEPPRDTALKNWYSGPTLLEAIDNLPVPERAINRPIRFCISDVYKGQGSSMCVGGRLETGYIQNGDRLMLMPQGDIATVKGIQAENLEPGYSFAGDHVTLNISGIDPTVLHVGDFLCDPQEPIPQTTRIQARIVVFNITVPIIKGSQFDFHYQSVNGMARVKKLVSQLHKSTGQIIKNRPRALVKNSSAVIELEFERPLCLEVYKNYKELGRFMLRNNGVTVAAGMVTQIN</sequence>
<accession>A0A5N5SZ00</accession>
<comment type="subcellular location">
    <subcellularLocation>
        <location evidence="1">Cytoplasm</location>
    </subcellularLocation>
</comment>
<dbReference type="OrthoDB" id="342024at2759"/>
<dbReference type="InterPro" id="IPR027417">
    <property type="entry name" value="P-loop_NTPase"/>
</dbReference>
<dbReference type="SUPFAM" id="SSF50465">
    <property type="entry name" value="EF-Tu/eEF-1alpha/eIF2-gamma C-terminal domain"/>
    <property type="match status" value="1"/>
</dbReference>
<dbReference type="InterPro" id="IPR054696">
    <property type="entry name" value="GTP-eEF1A_C"/>
</dbReference>
<evidence type="ECO:0000256" key="2">
    <source>
        <dbReference type="ARBA" id="ARBA00007249"/>
    </source>
</evidence>
<dbReference type="PRINTS" id="PR00315">
    <property type="entry name" value="ELONGATNFCT"/>
</dbReference>
<dbReference type="InterPro" id="IPR009001">
    <property type="entry name" value="Transl_elong_EF1A/Init_IF2_C"/>
</dbReference>
<dbReference type="Gene3D" id="3.40.50.300">
    <property type="entry name" value="P-loop containing nucleotide triphosphate hydrolases"/>
    <property type="match status" value="1"/>
</dbReference>
<dbReference type="GO" id="GO:0005525">
    <property type="term" value="F:GTP binding"/>
    <property type="evidence" value="ECO:0007669"/>
    <property type="project" value="UniProtKB-KW"/>
</dbReference>
<dbReference type="InterPro" id="IPR009000">
    <property type="entry name" value="Transl_B-barrel_sf"/>
</dbReference>
<dbReference type="Gene3D" id="2.40.30.10">
    <property type="entry name" value="Translation factors"/>
    <property type="match status" value="2"/>
</dbReference>
<dbReference type="FunFam" id="2.40.30.10:FF:000020">
    <property type="entry name" value="Translation elongation factor EF-1"/>
    <property type="match status" value="1"/>
</dbReference>
<keyword evidence="5" id="KW-0547">Nucleotide-binding</keyword>
<dbReference type="SUPFAM" id="SSF52540">
    <property type="entry name" value="P-loop containing nucleoside triphosphate hydrolases"/>
    <property type="match status" value="1"/>
</dbReference>
<keyword evidence="4" id="KW-0597">Phosphoprotein</keyword>
<evidence type="ECO:0000259" key="10">
    <source>
        <dbReference type="PROSITE" id="PS51722"/>
    </source>
</evidence>
<evidence type="ECO:0000256" key="4">
    <source>
        <dbReference type="ARBA" id="ARBA00022553"/>
    </source>
</evidence>
<dbReference type="GO" id="GO:0003924">
    <property type="term" value="F:GTPase activity"/>
    <property type="evidence" value="ECO:0007669"/>
    <property type="project" value="InterPro"/>
</dbReference>
<comment type="caution">
    <text evidence="11">The sequence shown here is derived from an EMBL/GenBank/DDBJ whole genome shotgun (WGS) entry which is preliminary data.</text>
</comment>
<keyword evidence="6" id="KW-0378">Hydrolase</keyword>
<dbReference type="FunFam" id="2.40.30.10:FF:000070">
    <property type="entry name" value="Translation elongation factor EF-1 subunit"/>
    <property type="match status" value="1"/>
</dbReference>
<evidence type="ECO:0000256" key="6">
    <source>
        <dbReference type="ARBA" id="ARBA00022801"/>
    </source>
</evidence>
<dbReference type="PROSITE" id="PS51722">
    <property type="entry name" value="G_TR_2"/>
    <property type="match status" value="1"/>
</dbReference>